<dbReference type="OrthoDB" id="1121756at2"/>
<feature type="chain" id="PRO_5020984254" description="Lipocalin-like domain-containing protein" evidence="1">
    <location>
        <begin position="22"/>
        <end position="165"/>
    </location>
</feature>
<dbReference type="PROSITE" id="PS51257">
    <property type="entry name" value="PROKAR_LIPOPROTEIN"/>
    <property type="match status" value="1"/>
</dbReference>
<evidence type="ECO:0008006" key="4">
    <source>
        <dbReference type="Google" id="ProtNLM"/>
    </source>
</evidence>
<dbReference type="EMBL" id="SDHZ01000001">
    <property type="protein sequence ID" value="RXK87282.1"/>
    <property type="molecule type" value="Genomic_DNA"/>
</dbReference>
<evidence type="ECO:0000256" key="1">
    <source>
        <dbReference type="SAM" id="SignalP"/>
    </source>
</evidence>
<accession>A0A4Q1DCT7</accession>
<dbReference type="RefSeq" id="WP_129003032.1">
    <property type="nucleotide sequence ID" value="NZ_SDHZ01000001.1"/>
</dbReference>
<name>A0A4Q1DCT7_9BACT</name>
<dbReference type="AlphaFoldDB" id="A0A4Q1DCT7"/>
<sequence>MNKYARVLTVACMILGVAVFAACSSSKGNAGASRSAYTGNWTLNNISFDGISSSTKFKATVFDDVAYSCLQGSSWSLPNNGQGSYTVNSSGSECAPGLRQIYWSLQKDGSQQYFQFKRLDGDVKAKNVTTGYRMEVTSIGDNSMQLRSPINFEGRTIYIIYDFSR</sequence>
<proteinExistence type="predicted"/>
<reference evidence="2 3" key="1">
    <citation type="submission" date="2019-01" db="EMBL/GenBank/DDBJ databases">
        <title>Filimonas sp. strain TTM-71.</title>
        <authorList>
            <person name="Chen W.-M."/>
        </authorList>
    </citation>
    <scope>NUCLEOTIDE SEQUENCE [LARGE SCALE GENOMIC DNA]</scope>
    <source>
        <strain evidence="2 3">TTM-71</strain>
    </source>
</reference>
<dbReference type="Proteomes" id="UP000290545">
    <property type="component" value="Unassembled WGS sequence"/>
</dbReference>
<comment type="caution">
    <text evidence="2">The sequence shown here is derived from an EMBL/GenBank/DDBJ whole genome shotgun (WGS) entry which is preliminary data.</text>
</comment>
<keyword evidence="3" id="KW-1185">Reference proteome</keyword>
<feature type="signal peptide" evidence="1">
    <location>
        <begin position="1"/>
        <end position="21"/>
    </location>
</feature>
<protein>
    <recommendedName>
        <fullName evidence="4">Lipocalin-like domain-containing protein</fullName>
    </recommendedName>
</protein>
<gene>
    <name evidence="2" type="ORF">ESB13_11020</name>
</gene>
<evidence type="ECO:0000313" key="2">
    <source>
        <dbReference type="EMBL" id="RXK87282.1"/>
    </source>
</evidence>
<organism evidence="2 3">
    <name type="scientific">Filimonas effusa</name>
    <dbReference type="NCBI Taxonomy" id="2508721"/>
    <lineage>
        <taxon>Bacteria</taxon>
        <taxon>Pseudomonadati</taxon>
        <taxon>Bacteroidota</taxon>
        <taxon>Chitinophagia</taxon>
        <taxon>Chitinophagales</taxon>
        <taxon>Chitinophagaceae</taxon>
        <taxon>Filimonas</taxon>
    </lineage>
</organism>
<keyword evidence="1" id="KW-0732">Signal</keyword>
<evidence type="ECO:0000313" key="3">
    <source>
        <dbReference type="Proteomes" id="UP000290545"/>
    </source>
</evidence>